<dbReference type="GO" id="GO:0006508">
    <property type="term" value="P:proteolysis"/>
    <property type="evidence" value="ECO:0007669"/>
    <property type="project" value="UniProtKB-KW"/>
</dbReference>
<dbReference type="OrthoDB" id="15218at2"/>
<evidence type="ECO:0000256" key="8">
    <source>
        <dbReference type="ARBA" id="ARBA00022833"/>
    </source>
</evidence>
<comment type="similarity">
    <text evidence="2 12">Belongs to the peptidase M48B family.</text>
</comment>
<dbReference type="EMBL" id="SNWH01000009">
    <property type="protein sequence ID" value="TDO06846.1"/>
    <property type="molecule type" value="Genomic_DNA"/>
</dbReference>
<evidence type="ECO:0000256" key="11">
    <source>
        <dbReference type="ARBA" id="ARBA00023136"/>
    </source>
</evidence>
<dbReference type="GO" id="GO:0005886">
    <property type="term" value="C:plasma membrane"/>
    <property type="evidence" value="ECO:0007669"/>
    <property type="project" value="UniProtKB-SubCell"/>
</dbReference>
<keyword evidence="9 12" id="KW-1133">Transmembrane helix</keyword>
<dbReference type="RefSeq" id="WP_133483245.1">
    <property type="nucleotide sequence ID" value="NZ_SNWH01000009.1"/>
</dbReference>
<dbReference type="InterPro" id="IPR050083">
    <property type="entry name" value="HtpX_protease"/>
</dbReference>
<evidence type="ECO:0000256" key="1">
    <source>
        <dbReference type="ARBA" id="ARBA00004651"/>
    </source>
</evidence>
<keyword evidence="8 12" id="KW-0862">Zinc</keyword>
<dbReference type="Proteomes" id="UP000295150">
    <property type="component" value="Unassembled WGS sequence"/>
</dbReference>
<feature type="transmembrane region" description="Helical" evidence="12">
    <location>
        <begin position="155"/>
        <end position="176"/>
    </location>
</feature>
<organism evidence="14 15">
    <name type="scientific">Halomonas ventosae</name>
    <dbReference type="NCBI Taxonomy" id="229007"/>
    <lineage>
        <taxon>Bacteria</taxon>
        <taxon>Pseudomonadati</taxon>
        <taxon>Pseudomonadota</taxon>
        <taxon>Gammaproteobacteria</taxon>
        <taxon>Oceanospirillales</taxon>
        <taxon>Halomonadaceae</taxon>
        <taxon>Halomonas</taxon>
    </lineage>
</organism>
<evidence type="ECO:0000256" key="7">
    <source>
        <dbReference type="ARBA" id="ARBA00022801"/>
    </source>
</evidence>
<name>A0A4R6HFV1_9GAMM</name>
<keyword evidence="6 12" id="KW-0479">Metal-binding</keyword>
<feature type="binding site" evidence="12">
    <location>
        <position position="145"/>
    </location>
    <ligand>
        <name>Zn(2+)</name>
        <dbReference type="ChEBI" id="CHEBI:29105"/>
        <note>catalytic</note>
    </ligand>
</feature>
<feature type="domain" description="Peptidase M48" evidence="13">
    <location>
        <begin position="79"/>
        <end position="297"/>
    </location>
</feature>
<feature type="binding site" evidence="12">
    <location>
        <position position="226"/>
    </location>
    <ligand>
        <name>Zn(2+)</name>
        <dbReference type="ChEBI" id="CHEBI:29105"/>
        <note>catalytic</note>
    </ligand>
</feature>
<keyword evidence="10 12" id="KW-0482">Metalloprotease</keyword>
<evidence type="ECO:0000256" key="10">
    <source>
        <dbReference type="ARBA" id="ARBA00023049"/>
    </source>
</evidence>
<dbReference type="NCBIfam" id="NF003965">
    <property type="entry name" value="PRK05457.1"/>
    <property type="match status" value="1"/>
</dbReference>
<evidence type="ECO:0000256" key="9">
    <source>
        <dbReference type="ARBA" id="ARBA00022989"/>
    </source>
</evidence>
<evidence type="ECO:0000256" key="5">
    <source>
        <dbReference type="ARBA" id="ARBA00022692"/>
    </source>
</evidence>
<dbReference type="EC" id="3.4.24.-" evidence="12"/>
<accession>A0A4R6HFV1</accession>
<dbReference type="InterPro" id="IPR022919">
    <property type="entry name" value="Pept_M48_protease_HtpX"/>
</dbReference>
<dbReference type="HAMAP" id="MF_00188">
    <property type="entry name" value="Pept_M48_protease_HtpX"/>
    <property type="match status" value="1"/>
</dbReference>
<keyword evidence="12 14" id="KW-0346">Stress response</keyword>
<reference evidence="14 15" key="1">
    <citation type="submission" date="2019-03" db="EMBL/GenBank/DDBJ databases">
        <title>Freshwater and sediment microbial communities from various areas in North America, analyzing microbe dynamics in response to fracking.</title>
        <authorList>
            <person name="Lamendella R."/>
        </authorList>
    </citation>
    <scope>NUCLEOTIDE SEQUENCE [LARGE SCALE GENOMIC DNA]</scope>
    <source>
        <strain evidence="14 15">1_TX</strain>
    </source>
</reference>
<dbReference type="PANTHER" id="PTHR43221">
    <property type="entry name" value="PROTEASE HTPX"/>
    <property type="match status" value="1"/>
</dbReference>
<dbReference type="AlphaFoldDB" id="A0A4R6HFV1"/>
<protein>
    <recommendedName>
        <fullName evidence="12">Protease HtpX</fullName>
        <ecNumber evidence="12">3.4.24.-</ecNumber>
    </recommendedName>
    <alternativeName>
        <fullName evidence="12">Heat shock protein HtpX</fullName>
    </alternativeName>
</protein>
<evidence type="ECO:0000256" key="3">
    <source>
        <dbReference type="ARBA" id="ARBA00022475"/>
    </source>
</evidence>
<keyword evidence="11 12" id="KW-0472">Membrane</keyword>
<dbReference type="GO" id="GO:0008270">
    <property type="term" value="F:zinc ion binding"/>
    <property type="evidence" value="ECO:0007669"/>
    <property type="project" value="UniProtKB-UniRule"/>
</dbReference>
<dbReference type="Gene3D" id="3.30.2010.10">
    <property type="entry name" value="Metalloproteases ('zincins'), catalytic domain"/>
    <property type="match status" value="1"/>
</dbReference>
<keyword evidence="7 12" id="KW-0378">Hydrolase</keyword>
<gene>
    <name evidence="12" type="primary">htpX</name>
    <name evidence="14" type="ORF">DFO68_10913</name>
</gene>
<dbReference type="GO" id="GO:0004222">
    <property type="term" value="F:metalloendopeptidase activity"/>
    <property type="evidence" value="ECO:0007669"/>
    <property type="project" value="UniProtKB-UniRule"/>
</dbReference>
<evidence type="ECO:0000313" key="15">
    <source>
        <dbReference type="Proteomes" id="UP000295150"/>
    </source>
</evidence>
<feature type="active site" evidence="12">
    <location>
        <position position="146"/>
    </location>
</feature>
<comment type="caution">
    <text evidence="14">The sequence shown here is derived from an EMBL/GenBank/DDBJ whole genome shotgun (WGS) entry which is preliminary data.</text>
</comment>
<evidence type="ECO:0000256" key="4">
    <source>
        <dbReference type="ARBA" id="ARBA00022670"/>
    </source>
</evidence>
<keyword evidence="5 12" id="KW-0812">Transmembrane</keyword>
<comment type="cofactor">
    <cofactor evidence="12">
        <name>Zn(2+)</name>
        <dbReference type="ChEBI" id="CHEBI:29105"/>
    </cofactor>
    <text evidence="12">Binds 1 zinc ion per subunit.</text>
</comment>
<proteinExistence type="inferred from homology"/>
<keyword evidence="4 12" id="KW-0645">Protease</keyword>
<feature type="transmembrane region" description="Helical" evidence="12">
    <location>
        <begin position="38"/>
        <end position="59"/>
    </location>
</feature>
<keyword evidence="15" id="KW-1185">Reference proteome</keyword>
<evidence type="ECO:0000259" key="13">
    <source>
        <dbReference type="Pfam" id="PF01435"/>
    </source>
</evidence>
<sequence length="301" mass="32721">MMRILLFLGTNLAVIVVASITLRLLGVEGYLTEQGMNFNALLIFCFIFGMAGSLVSLFISKWMAKRTTGTVIIETPSNATEKWLVDTVAELARDAGIKTPEVGIFPAQQSNAFATGWNKDDALVAVSAGLLNRMRPEEVRAVLAHEIGHVANGDMVTLALIQGVLNTFVMFFARVVAQLVDGFLRSRSDGEGGLGFMGYFAVVIVAEIVFGLIASAIVAWFSRFREYRADSAGAHLAGSGAMINALARLKAETEMPDQMPDTLRAMAITQGQTRSLMEKLFASHPPLDDRIRALKEAAYRQ</sequence>
<dbReference type="InterPro" id="IPR001915">
    <property type="entry name" value="Peptidase_M48"/>
</dbReference>
<evidence type="ECO:0000256" key="2">
    <source>
        <dbReference type="ARBA" id="ARBA00009779"/>
    </source>
</evidence>
<dbReference type="CDD" id="cd07335">
    <property type="entry name" value="M48B_HtpX_like"/>
    <property type="match status" value="1"/>
</dbReference>
<keyword evidence="3 12" id="KW-1003">Cell membrane</keyword>
<evidence type="ECO:0000256" key="6">
    <source>
        <dbReference type="ARBA" id="ARBA00022723"/>
    </source>
</evidence>
<dbReference type="PANTHER" id="PTHR43221:SF1">
    <property type="entry name" value="PROTEASE HTPX"/>
    <property type="match status" value="1"/>
</dbReference>
<feature type="binding site" evidence="12">
    <location>
        <position position="149"/>
    </location>
    <ligand>
        <name>Zn(2+)</name>
        <dbReference type="ChEBI" id="CHEBI:29105"/>
        <note>catalytic</note>
    </ligand>
</feature>
<evidence type="ECO:0000256" key="12">
    <source>
        <dbReference type="HAMAP-Rule" id="MF_00188"/>
    </source>
</evidence>
<dbReference type="Pfam" id="PF01435">
    <property type="entry name" value="Peptidase_M48"/>
    <property type="match status" value="1"/>
</dbReference>
<evidence type="ECO:0000313" key="14">
    <source>
        <dbReference type="EMBL" id="TDO06846.1"/>
    </source>
</evidence>
<comment type="subcellular location">
    <subcellularLocation>
        <location evidence="1 12">Cell membrane</location>
        <topology evidence="1 12">Multi-pass membrane protein</topology>
    </subcellularLocation>
</comment>
<feature type="transmembrane region" description="Helical" evidence="12">
    <location>
        <begin position="196"/>
        <end position="221"/>
    </location>
</feature>